<evidence type="ECO:0000313" key="6">
    <source>
        <dbReference type="RefSeq" id="XP_057407890.1"/>
    </source>
</evidence>
<feature type="coiled-coil region" evidence="1">
    <location>
        <begin position="284"/>
        <end position="311"/>
    </location>
</feature>
<name>A0ABM3U0L7_BALAC</name>
<feature type="region of interest" description="Disordered" evidence="2">
    <location>
        <begin position="1201"/>
        <end position="1259"/>
    </location>
</feature>
<dbReference type="SUPFAM" id="SSF46966">
    <property type="entry name" value="Spectrin repeat"/>
    <property type="match status" value="3"/>
</dbReference>
<dbReference type="InterPro" id="IPR003598">
    <property type="entry name" value="Ig_sub2"/>
</dbReference>
<evidence type="ECO:0000256" key="1">
    <source>
        <dbReference type="SAM" id="Coils"/>
    </source>
</evidence>
<keyword evidence="3" id="KW-0472">Membrane</keyword>
<dbReference type="SMART" id="SM00408">
    <property type="entry name" value="IGc2"/>
    <property type="match status" value="1"/>
</dbReference>
<dbReference type="RefSeq" id="XP_057407890.1">
    <property type="nucleotide sequence ID" value="XM_057551907.1"/>
</dbReference>
<dbReference type="Pfam" id="PF07679">
    <property type="entry name" value="I-set"/>
    <property type="match status" value="1"/>
</dbReference>
<proteinExistence type="predicted"/>
<dbReference type="Gene3D" id="1.20.58.60">
    <property type="match status" value="3"/>
</dbReference>
<dbReference type="CDD" id="cd00176">
    <property type="entry name" value="SPEC"/>
    <property type="match status" value="1"/>
</dbReference>
<dbReference type="InterPro" id="IPR018159">
    <property type="entry name" value="Spectrin/alpha-actinin"/>
</dbReference>
<keyword evidence="5" id="KW-1185">Reference proteome</keyword>
<dbReference type="PANTHER" id="PTHR42757:SF44">
    <property type="entry name" value="COILED-COIL DOMAIN-CONTAINING PROTEIN 141"/>
    <property type="match status" value="1"/>
</dbReference>
<organism evidence="5 6">
    <name type="scientific">Balaenoptera acutorostrata</name>
    <name type="common">Common minke whale</name>
    <name type="synonym">Balaena rostrata</name>
    <dbReference type="NCBI Taxonomy" id="9767"/>
    <lineage>
        <taxon>Eukaryota</taxon>
        <taxon>Metazoa</taxon>
        <taxon>Chordata</taxon>
        <taxon>Craniata</taxon>
        <taxon>Vertebrata</taxon>
        <taxon>Euteleostomi</taxon>
        <taxon>Mammalia</taxon>
        <taxon>Eutheria</taxon>
        <taxon>Laurasiatheria</taxon>
        <taxon>Artiodactyla</taxon>
        <taxon>Whippomorpha</taxon>
        <taxon>Cetacea</taxon>
        <taxon>Mysticeti</taxon>
        <taxon>Balaenopteridae</taxon>
        <taxon>Balaenoptera</taxon>
    </lineage>
</organism>
<protein>
    <submittedName>
        <fullName evidence="6">Coiled-coil domain-containing protein 141 isoform X4</fullName>
    </submittedName>
</protein>
<keyword evidence="3" id="KW-1133">Transmembrane helix</keyword>
<dbReference type="InterPro" id="IPR036179">
    <property type="entry name" value="Ig-like_dom_sf"/>
</dbReference>
<keyword evidence="3" id="KW-0812">Transmembrane</keyword>
<keyword evidence="1" id="KW-0175">Coiled coil</keyword>
<evidence type="ECO:0000256" key="2">
    <source>
        <dbReference type="SAM" id="MobiDB-lite"/>
    </source>
</evidence>
<dbReference type="Pfam" id="PF00435">
    <property type="entry name" value="Spectrin"/>
    <property type="match status" value="1"/>
</dbReference>
<feature type="region of interest" description="Disordered" evidence="2">
    <location>
        <begin position="1166"/>
        <end position="1187"/>
    </location>
</feature>
<dbReference type="InterPro" id="IPR003599">
    <property type="entry name" value="Ig_sub"/>
</dbReference>
<feature type="coiled-coil region" evidence="1">
    <location>
        <begin position="599"/>
        <end position="626"/>
    </location>
</feature>
<feature type="compositionally biased region" description="Basic and acidic residues" evidence="2">
    <location>
        <begin position="1232"/>
        <end position="1246"/>
    </location>
</feature>
<accession>A0ABM3U0L7</accession>
<feature type="domain" description="Ig-like" evidence="4">
    <location>
        <begin position="1366"/>
        <end position="1454"/>
    </location>
</feature>
<dbReference type="InterPro" id="IPR007110">
    <property type="entry name" value="Ig-like_dom"/>
</dbReference>
<reference evidence="6" key="1">
    <citation type="submission" date="2025-08" db="UniProtKB">
        <authorList>
            <consortium name="RefSeq"/>
        </authorList>
    </citation>
    <scope>IDENTIFICATION</scope>
</reference>
<dbReference type="InterPro" id="IPR050876">
    <property type="entry name" value="IgLON_domain"/>
</dbReference>
<dbReference type="Proteomes" id="UP001652580">
    <property type="component" value="Chromosome 8"/>
</dbReference>
<feature type="transmembrane region" description="Helical" evidence="3">
    <location>
        <begin position="1466"/>
        <end position="1485"/>
    </location>
</feature>
<evidence type="ECO:0000313" key="5">
    <source>
        <dbReference type="Proteomes" id="UP001652580"/>
    </source>
</evidence>
<dbReference type="Gene3D" id="2.60.40.10">
    <property type="entry name" value="Immunoglobulins"/>
    <property type="match status" value="1"/>
</dbReference>
<dbReference type="SMART" id="SM00409">
    <property type="entry name" value="IG"/>
    <property type="match status" value="1"/>
</dbReference>
<dbReference type="SUPFAM" id="SSF48726">
    <property type="entry name" value="Immunoglobulin"/>
    <property type="match status" value="1"/>
</dbReference>
<evidence type="ECO:0000256" key="3">
    <source>
        <dbReference type="SAM" id="Phobius"/>
    </source>
</evidence>
<dbReference type="InterPro" id="IPR002017">
    <property type="entry name" value="Spectrin_repeat"/>
</dbReference>
<dbReference type="InterPro" id="IPR013783">
    <property type="entry name" value="Ig-like_fold"/>
</dbReference>
<dbReference type="GeneID" id="103013505"/>
<dbReference type="PROSITE" id="PS50835">
    <property type="entry name" value="IG_LIKE"/>
    <property type="match status" value="1"/>
</dbReference>
<sequence>MSSQGSPGEEFSTTTVSSVAVQAGDSKIVIAIIKCGKWVQLQLAESQPNLLEIGSNQDETKKLLHDHELLLAKLKALEDRVWELLQEADKTAQENKDQSQVYDAMAKTLGEAWAALVSMLERRRELLRLTSEFFENALEFAIKIDQTEDFLQNTQEFESAESLKSLLQLHEHHTKELLERSLALLNKSQQLTDFIEKIKCDGPNVNPEMIQGAQNSCLKIDSLLELLQDRRRQLDKYLKQQQQELSQVLQICQWDQQESQVTCWFQKTIRNLQEQSLGSSLSDNEELIRKHEELIIKAKEWNSAVQKLKTEALGILLSKEDVEKEHLQLSNQKLTWLQEEFGRLMVERKTWLKKANDFFNSANKAFDVLGRVEAYLKLLKSEGLSLPVLAARHEELHREIKDCTADALQEGQALINELASCSSRVTGVHEMMGCIRRRVDHLTERCSAHREFALNRQQLTASVEGYLRKETSHESEAAAKLLTEKNDFEPDEVASLSSKAKWLEEELNILGQSISSRSQVLQTYVAFLKLSEEVEEQCQGLKEFYQTDTLRKEEGDAETERHSDSVEKQWQLFLKRSFLTQDLGLKFLNLINMAKANEILNVKNEVHIMENTMESQKAEREELSRLRIAWQLKAAASKPMKQQWGAFKEQLRKTTHNLKLLQEALMPVSALDLGGSLQTILGLQRKWNEMKPQFQQLNDEVQYIIKESEELSGKGAPVKEKSQQLKDLIHLHQNQKERIQDYEEILYKIVQFHQVREELGRLFRSRELEFLQQPKEMGDAHGVQVLLSRSREKQAHIDHLHKLALSLGVDVISSVQRPNCSNVSAKNLQQQLDILEGDSLNWRAQAEDHERALTHSLEFCTARGEMSELKESFKDIKKKFNNLKFNYTKKNEKARNLKALKYQIQQVDMYAEKLQALKRKMGKVENKTFFLNYPNNKVNVLLEAMRDLQKNVDEFDKVVTDYRKNLDLTEHLQELIEECHFWYEDASATVVRVGKYSTECKTKEAVEILLQQFKKFITPSVPQQEERIQEISDLAQHLYGFEEGQKYAEKIVAKHKEVLESVTELCSSLTELKEKKGNVLKMNLNLEGFHDDCIDLLKEPARNEQTIFNKGRNKEQAKPADDLVVSGAGEGQLPREVKQLVPGKEGAVQGLLLPVDVLSGEEYECVSPDDVSLPPLPGSPNSLLSPSDMELEAGALPSLRRHLSGHGTQTGASGPGEAPESGLPPPAAFADACKDKRETFSSHVEKPSPQFQAEPPLTSRGFLEESTDFHRISVKPPESMCSEVHARALHQRPQAQGGLLETPEKTHADNNVTKTRNRLHASQDASSGLGFQPGSSQACQRQMIPREEIKGTSAKNSVVSLAGQAPNFSRLLSNVTVMEGSPVTLEVEVTGFPEPTLTWYKKGQKLSADGHLQVLHKETRHSVFIPKVCEADAGLYVARAQNSSGTLSSNVILRVTGNRRPPITRINWILLSVIYVSVSLMYWLLTQ</sequence>
<feature type="coiled-coil region" evidence="1">
    <location>
        <begin position="907"/>
        <end position="965"/>
    </location>
</feature>
<evidence type="ECO:0000259" key="4">
    <source>
        <dbReference type="PROSITE" id="PS50835"/>
    </source>
</evidence>
<feature type="coiled-coil region" evidence="1">
    <location>
        <begin position="718"/>
        <end position="745"/>
    </location>
</feature>
<feature type="coiled-coil region" evidence="1">
    <location>
        <begin position="67"/>
        <end position="94"/>
    </location>
</feature>
<dbReference type="PANTHER" id="PTHR42757">
    <property type="entry name" value="IGLON FAMILY OF IMMUNOGLOBULIN SUPERFAMILY-RELATED"/>
    <property type="match status" value="1"/>
</dbReference>
<gene>
    <name evidence="6" type="primary">CCDC141</name>
</gene>
<dbReference type="InterPro" id="IPR013098">
    <property type="entry name" value="Ig_I-set"/>
</dbReference>